<dbReference type="EMBL" id="ANKE01000305">
    <property type="protein sequence ID" value="EPC73632.1"/>
    <property type="molecule type" value="Genomic_DNA"/>
</dbReference>
<name>A0A829H7X5_LACPA</name>
<reference evidence="1 2" key="1">
    <citation type="journal article" date="2013" name="PLoS ONE">
        <title>Lactobacillus paracasei comparative genomics: towards species pan-genome definition and exploitation of diversity.</title>
        <authorList>
            <person name="Smokvina T."/>
            <person name="Wels M."/>
            <person name="Polka J."/>
            <person name="Chervaux C."/>
            <person name="Brisse S."/>
            <person name="Boekhorst J."/>
            <person name="van Hylckama Vlieg J.E."/>
            <person name="Siezen R.J."/>
        </authorList>
    </citation>
    <scope>NUCLEOTIDE SEQUENCE [LARGE SCALE GENOMIC DNA]</scope>
    <source>
        <strain evidence="1 2">Lpp41</strain>
    </source>
</reference>
<dbReference type="AlphaFoldDB" id="A0A829H7X5"/>
<accession>A0A829H7X5</accession>
<evidence type="ECO:0000313" key="1">
    <source>
        <dbReference type="EMBL" id="EPC73632.1"/>
    </source>
</evidence>
<gene>
    <name evidence="1" type="ORF">Lpp41_06590</name>
</gene>
<evidence type="ECO:0000313" key="2">
    <source>
        <dbReference type="Proteomes" id="UP000014244"/>
    </source>
</evidence>
<dbReference type="Proteomes" id="UP000014244">
    <property type="component" value="Unassembled WGS sequence"/>
</dbReference>
<protein>
    <submittedName>
        <fullName evidence="1">Uncharacterized protein</fullName>
    </submittedName>
</protein>
<comment type="caution">
    <text evidence="1">The sequence shown here is derived from an EMBL/GenBank/DDBJ whole genome shotgun (WGS) entry which is preliminary data.</text>
</comment>
<proteinExistence type="predicted"/>
<organism evidence="1 2">
    <name type="scientific">Lacticaseibacillus paracasei subsp. paracasei Lpp41</name>
    <dbReference type="NCBI Taxonomy" id="1256208"/>
    <lineage>
        <taxon>Bacteria</taxon>
        <taxon>Bacillati</taxon>
        <taxon>Bacillota</taxon>
        <taxon>Bacilli</taxon>
        <taxon>Lactobacillales</taxon>
        <taxon>Lactobacillaceae</taxon>
        <taxon>Lacticaseibacillus</taxon>
    </lineage>
</organism>
<sequence>MGFFSLGPTFVWTKLTDNDPDPSQGMHFLSWHAAVLMT</sequence>